<dbReference type="EMBL" id="CP021748">
    <property type="protein sequence ID" value="ARX81623.1"/>
    <property type="molecule type" value="Genomic_DNA"/>
</dbReference>
<keyword evidence="2" id="KW-0472">Membrane</keyword>
<dbReference type="STRING" id="67267.GCA_000716675_01057"/>
<keyword evidence="4" id="KW-1185">Reference proteome</keyword>
<accession>A0A1Z1W598</accession>
<proteinExistence type="predicted"/>
<evidence type="ECO:0000256" key="1">
    <source>
        <dbReference type="SAM" id="MobiDB-lite"/>
    </source>
</evidence>
<feature type="region of interest" description="Disordered" evidence="1">
    <location>
        <begin position="50"/>
        <end position="86"/>
    </location>
</feature>
<name>A0A1Z1W598_9ACTN</name>
<protein>
    <submittedName>
        <fullName evidence="3">Uncharacterized protein</fullName>
    </submittedName>
</protein>
<organism evidence="3 4">
    <name type="scientific">Streptomyces alboflavus</name>
    <dbReference type="NCBI Taxonomy" id="67267"/>
    <lineage>
        <taxon>Bacteria</taxon>
        <taxon>Bacillati</taxon>
        <taxon>Actinomycetota</taxon>
        <taxon>Actinomycetes</taxon>
        <taxon>Kitasatosporales</taxon>
        <taxon>Streptomycetaceae</taxon>
        <taxon>Streptomyces</taxon>
    </lineage>
</organism>
<feature type="region of interest" description="Disordered" evidence="1">
    <location>
        <begin position="1"/>
        <end position="37"/>
    </location>
</feature>
<keyword evidence="2" id="KW-0812">Transmembrane</keyword>
<evidence type="ECO:0000313" key="4">
    <source>
        <dbReference type="Proteomes" id="UP000195880"/>
    </source>
</evidence>
<keyword evidence="2" id="KW-1133">Transmembrane helix</keyword>
<feature type="transmembrane region" description="Helical" evidence="2">
    <location>
        <begin position="95"/>
        <end position="118"/>
    </location>
</feature>
<dbReference type="KEGG" id="salf:SMD44_01021"/>
<gene>
    <name evidence="3" type="ORF">SMD44_01021</name>
</gene>
<sequence length="282" mass="30182">MSARRTETTQEALAYTRRTLGPADPARGDEFNGAARTPEGRAVLARILADQPEARGHAKATRQLRSHAEAARQPRGHVREPRKPRVRVRGTRRRWLVAAATVMALGGVTAMADAMGVLPSGVVDGLTRVQDDGMGEVDLDRARLLVAGPMPDGRRTMEVWQAPNKSGGTCLHTRYVADDGTAEGGGTECSNGAGATPLDRLPLWTGGGTTEMPGYDTLYGHAAEPAVTVRITWADGARRTVPLNPDGTFLTFVRSRPGTEGEYRTIDALDRQGKVVTSDPHG</sequence>
<evidence type="ECO:0000256" key="2">
    <source>
        <dbReference type="SAM" id="Phobius"/>
    </source>
</evidence>
<feature type="compositionally biased region" description="Basic and acidic residues" evidence="1">
    <location>
        <begin position="66"/>
        <end position="83"/>
    </location>
</feature>
<dbReference type="AlphaFoldDB" id="A0A1Z1W598"/>
<evidence type="ECO:0000313" key="3">
    <source>
        <dbReference type="EMBL" id="ARX81623.1"/>
    </source>
</evidence>
<reference evidence="3 4" key="1">
    <citation type="submission" date="2017-05" db="EMBL/GenBank/DDBJ databases">
        <title>Streptomyces alboflavus Genome sequencing and assembly.</title>
        <authorList>
            <person name="Wang Y."/>
            <person name="Du B."/>
            <person name="Ding Y."/>
            <person name="Liu H."/>
            <person name="Hou Q."/>
            <person name="Liu K."/>
            <person name="Wang C."/>
            <person name="Yao L."/>
        </authorList>
    </citation>
    <scope>NUCLEOTIDE SEQUENCE [LARGE SCALE GENOMIC DNA]</scope>
    <source>
        <strain evidence="3 4">MDJK44</strain>
    </source>
</reference>
<dbReference type="RefSeq" id="WP_087883004.1">
    <property type="nucleotide sequence ID" value="NZ_CP021748.1"/>
</dbReference>
<dbReference type="Proteomes" id="UP000195880">
    <property type="component" value="Chromosome"/>
</dbReference>